<dbReference type="Pfam" id="PF00578">
    <property type="entry name" value="AhpC-TSA"/>
    <property type="match status" value="1"/>
</dbReference>
<dbReference type="PANTHER" id="PTHR42852:SF6">
    <property type="entry name" value="THIOL:DISULFIDE INTERCHANGE PROTEIN DSBE"/>
    <property type="match status" value="1"/>
</dbReference>
<dbReference type="EMBL" id="JBHTCR010000014">
    <property type="protein sequence ID" value="MFC7348849.1"/>
    <property type="molecule type" value="Genomic_DNA"/>
</dbReference>
<dbReference type="CDD" id="cd02966">
    <property type="entry name" value="TlpA_like_family"/>
    <property type="match status" value="1"/>
</dbReference>
<dbReference type="SUPFAM" id="SSF52833">
    <property type="entry name" value="Thioredoxin-like"/>
    <property type="match status" value="1"/>
</dbReference>
<keyword evidence="3" id="KW-1015">Disulfide bond</keyword>
<dbReference type="Proteomes" id="UP001596550">
    <property type="component" value="Unassembled WGS sequence"/>
</dbReference>
<organism evidence="7 8">
    <name type="scientific">Chryseobacterium zhengzhouense</name>
    <dbReference type="NCBI Taxonomy" id="1636086"/>
    <lineage>
        <taxon>Bacteria</taxon>
        <taxon>Pseudomonadati</taxon>
        <taxon>Bacteroidota</taxon>
        <taxon>Flavobacteriia</taxon>
        <taxon>Flavobacteriales</taxon>
        <taxon>Weeksellaceae</taxon>
        <taxon>Chryseobacterium group</taxon>
        <taxon>Chryseobacterium</taxon>
    </lineage>
</organism>
<feature type="signal peptide" evidence="5">
    <location>
        <begin position="1"/>
        <end position="17"/>
    </location>
</feature>
<dbReference type="InterPro" id="IPR000866">
    <property type="entry name" value="AhpC/TSA"/>
</dbReference>
<evidence type="ECO:0000256" key="5">
    <source>
        <dbReference type="SAM" id="SignalP"/>
    </source>
</evidence>
<evidence type="ECO:0000256" key="1">
    <source>
        <dbReference type="ARBA" id="ARBA00004196"/>
    </source>
</evidence>
<dbReference type="PROSITE" id="PS51352">
    <property type="entry name" value="THIOREDOXIN_2"/>
    <property type="match status" value="1"/>
</dbReference>
<keyword evidence="5" id="KW-0732">Signal</keyword>
<evidence type="ECO:0000256" key="2">
    <source>
        <dbReference type="ARBA" id="ARBA00022748"/>
    </source>
</evidence>
<name>A0ABW2M3P4_9FLAO</name>
<dbReference type="PANTHER" id="PTHR42852">
    <property type="entry name" value="THIOL:DISULFIDE INTERCHANGE PROTEIN DSBE"/>
    <property type="match status" value="1"/>
</dbReference>
<gene>
    <name evidence="7" type="ORF">ACFQO9_19195</name>
</gene>
<evidence type="ECO:0000256" key="4">
    <source>
        <dbReference type="ARBA" id="ARBA00023284"/>
    </source>
</evidence>
<reference evidence="8" key="1">
    <citation type="journal article" date="2019" name="Int. J. Syst. Evol. Microbiol.">
        <title>The Global Catalogue of Microorganisms (GCM) 10K type strain sequencing project: providing services to taxonomists for standard genome sequencing and annotation.</title>
        <authorList>
            <consortium name="The Broad Institute Genomics Platform"/>
            <consortium name="The Broad Institute Genome Sequencing Center for Infectious Disease"/>
            <person name="Wu L."/>
            <person name="Ma J."/>
        </authorList>
    </citation>
    <scope>NUCLEOTIDE SEQUENCE [LARGE SCALE GENOMIC DNA]</scope>
    <source>
        <strain evidence="8">CCUG 54781</strain>
    </source>
</reference>
<keyword evidence="2" id="KW-0201">Cytochrome c-type biogenesis</keyword>
<accession>A0ABW2M3P4</accession>
<feature type="domain" description="Thioredoxin" evidence="6">
    <location>
        <begin position="30"/>
        <end position="165"/>
    </location>
</feature>
<dbReference type="InterPro" id="IPR050553">
    <property type="entry name" value="Thioredoxin_ResA/DsbE_sf"/>
</dbReference>
<sequence>MKTITLFLAILSCFMNAQQRIFPTPPSLENKIGTHFPIEHYKNQDGKNFRNNHLQNKLTLINFWSTTCEPCIEELPYLNKLKEIFGEKVNFIAITHDSKEKVARFLIKKNFNFQHITDSSQELQSYFTLVRNPMTFILDKSGNIEEITGSIDESKFNMLLEILNK</sequence>
<feature type="chain" id="PRO_5046007523" evidence="5">
    <location>
        <begin position="18"/>
        <end position="165"/>
    </location>
</feature>
<evidence type="ECO:0000313" key="8">
    <source>
        <dbReference type="Proteomes" id="UP001596550"/>
    </source>
</evidence>
<dbReference type="Gene3D" id="3.40.30.10">
    <property type="entry name" value="Glutaredoxin"/>
    <property type="match status" value="1"/>
</dbReference>
<evidence type="ECO:0000259" key="6">
    <source>
        <dbReference type="PROSITE" id="PS51352"/>
    </source>
</evidence>
<protein>
    <submittedName>
        <fullName evidence="7">TlpA family protein disulfide reductase</fullName>
    </submittedName>
</protein>
<comment type="caution">
    <text evidence="7">The sequence shown here is derived from an EMBL/GenBank/DDBJ whole genome shotgun (WGS) entry which is preliminary data.</text>
</comment>
<comment type="subcellular location">
    <subcellularLocation>
        <location evidence="1">Cell envelope</location>
    </subcellularLocation>
</comment>
<evidence type="ECO:0000256" key="3">
    <source>
        <dbReference type="ARBA" id="ARBA00023157"/>
    </source>
</evidence>
<dbReference type="InterPro" id="IPR036249">
    <property type="entry name" value="Thioredoxin-like_sf"/>
</dbReference>
<evidence type="ECO:0000313" key="7">
    <source>
        <dbReference type="EMBL" id="MFC7348849.1"/>
    </source>
</evidence>
<keyword evidence="4" id="KW-0676">Redox-active center</keyword>
<dbReference type="InterPro" id="IPR013766">
    <property type="entry name" value="Thioredoxin_domain"/>
</dbReference>
<keyword evidence="8" id="KW-1185">Reference proteome</keyword>
<proteinExistence type="predicted"/>
<dbReference type="RefSeq" id="WP_378183364.1">
    <property type="nucleotide sequence ID" value="NZ_JBHTCR010000014.1"/>
</dbReference>